<comment type="similarity">
    <text evidence="1">Belongs to the thioesterase PaaI family.</text>
</comment>
<dbReference type="GO" id="GO:0005829">
    <property type="term" value="C:cytosol"/>
    <property type="evidence" value="ECO:0007669"/>
    <property type="project" value="TreeGrafter"/>
</dbReference>
<protein>
    <submittedName>
        <fullName evidence="4">Uncharacterized domain 1-containing protein</fullName>
    </submittedName>
</protein>
<organism evidence="4 5">
    <name type="scientific">Belnapia rosea</name>
    <dbReference type="NCBI Taxonomy" id="938405"/>
    <lineage>
        <taxon>Bacteria</taxon>
        <taxon>Pseudomonadati</taxon>
        <taxon>Pseudomonadota</taxon>
        <taxon>Alphaproteobacteria</taxon>
        <taxon>Acetobacterales</taxon>
        <taxon>Roseomonadaceae</taxon>
        <taxon>Belnapia</taxon>
    </lineage>
</organism>
<dbReference type="STRING" id="938405.SAMN02927895_05733"/>
<dbReference type="InterPro" id="IPR003736">
    <property type="entry name" value="PAAI_dom"/>
</dbReference>
<evidence type="ECO:0000313" key="5">
    <source>
        <dbReference type="Proteomes" id="UP000198925"/>
    </source>
</evidence>
<gene>
    <name evidence="4" type="ORF">SAMN04487779_102238</name>
</gene>
<evidence type="ECO:0000313" key="4">
    <source>
        <dbReference type="EMBL" id="SDE20422.1"/>
    </source>
</evidence>
<dbReference type="CDD" id="cd03443">
    <property type="entry name" value="PaaI_thioesterase"/>
    <property type="match status" value="1"/>
</dbReference>
<dbReference type="InterPro" id="IPR029069">
    <property type="entry name" value="HotDog_dom_sf"/>
</dbReference>
<dbReference type="RefSeq" id="WP_090571701.1">
    <property type="nucleotide sequence ID" value="NZ_FMXZ01000066.1"/>
</dbReference>
<evidence type="ECO:0000256" key="1">
    <source>
        <dbReference type="ARBA" id="ARBA00008324"/>
    </source>
</evidence>
<keyword evidence="2" id="KW-0378">Hydrolase</keyword>
<reference evidence="4 5" key="1">
    <citation type="submission" date="2016-10" db="EMBL/GenBank/DDBJ databases">
        <authorList>
            <person name="de Groot N.N."/>
        </authorList>
    </citation>
    <scope>NUCLEOTIDE SEQUENCE [LARGE SCALE GENOMIC DNA]</scope>
    <source>
        <strain evidence="4 5">CPCC 100156</strain>
    </source>
</reference>
<dbReference type="InterPro" id="IPR006683">
    <property type="entry name" value="Thioestr_dom"/>
</dbReference>
<dbReference type="Gene3D" id="3.10.129.10">
    <property type="entry name" value="Hotdog Thioesterase"/>
    <property type="match status" value="1"/>
</dbReference>
<name>A0A1G7B0E5_9PROT</name>
<dbReference type="NCBIfam" id="TIGR00369">
    <property type="entry name" value="unchar_dom_1"/>
    <property type="match status" value="1"/>
</dbReference>
<dbReference type="EMBL" id="FMZX01000022">
    <property type="protein sequence ID" value="SDE20422.1"/>
    <property type="molecule type" value="Genomic_DNA"/>
</dbReference>
<dbReference type="PANTHER" id="PTHR43240">
    <property type="entry name" value="1,4-DIHYDROXY-2-NAPHTHOYL-COA THIOESTERASE 1"/>
    <property type="match status" value="1"/>
</dbReference>
<dbReference type="SUPFAM" id="SSF54637">
    <property type="entry name" value="Thioesterase/thiol ester dehydrase-isomerase"/>
    <property type="match status" value="1"/>
</dbReference>
<dbReference type="Proteomes" id="UP000198925">
    <property type="component" value="Unassembled WGS sequence"/>
</dbReference>
<keyword evidence="5" id="KW-1185">Reference proteome</keyword>
<proteinExistence type="inferred from homology"/>
<dbReference type="PANTHER" id="PTHR43240:SF5">
    <property type="entry name" value="1,4-DIHYDROXY-2-NAPHTHOYL-COA THIOESTERASE 1"/>
    <property type="match status" value="1"/>
</dbReference>
<evidence type="ECO:0000256" key="2">
    <source>
        <dbReference type="ARBA" id="ARBA00022801"/>
    </source>
</evidence>
<dbReference type="Pfam" id="PF03061">
    <property type="entry name" value="4HBT"/>
    <property type="match status" value="1"/>
</dbReference>
<accession>A0A1G7B0E5</accession>
<evidence type="ECO:0000259" key="3">
    <source>
        <dbReference type="Pfam" id="PF03061"/>
    </source>
</evidence>
<dbReference type="OrthoDB" id="9813158at2"/>
<dbReference type="GO" id="GO:0061522">
    <property type="term" value="F:1,4-dihydroxy-2-naphthoyl-CoA thioesterase activity"/>
    <property type="evidence" value="ECO:0007669"/>
    <property type="project" value="TreeGrafter"/>
</dbReference>
<feature type="domain" description="Thioesterase" evidence="3">
    <location>
        <begin position="49"/>
        <end position="118"/>
    </location>
</feature>
<sequence>MDRDTLAERIVRAPFHRWLGLEVERADATGVELVMPWRGEIVSRADPPIMHGGVVAALIDTAGLYAVLAAGGSAIGTAYMHVDYHRPVVSGTVRVRARALKLGRRISVAEAMVYGEGPEPLASGRGGYFPP</sequence>
<dbReference type="AlphaFoldDB" id="A0A1G7B0E5"/>